<dbReference type="PANTHER" id="PTHR34355:SF7">
    <property type="entry name" value="JOSEPHIN PROTEIN-LIKE PROTEIN"/>
    <property type="match status" value="1"/>
</dbReference>
<name>A0A9N7RS49_STRHE</name>
<gene>
    <name evidence="2" type="ORF">SHERM_08226</name>
</gene>
<comment type="caution">
    <text evidence="2">The sequence shown here is derived from an EMBL/GenBank/DDBJ whole genome shotgun (WGS) entry which is preliminary data.</text>
</comment>
<proteinExistence type="predicted"/>
<protein>
    <submittedName>
        <fullName evidence="2">Uncharacterized protein</fullName>
    </submittedName>
</protein>
<keyword evidence="3" id="KW-1185">Reference proteome</keyword>
<feature type="region of interest" description="Disordered" evidence="1">
    <location>
        <begin position="1"/>
        <end position="27"/>
    </location>
</feature>
<evidence type="ECO:0000313" key="3">
    <source>
        <dbReference type="Proteomes" id="UP001153555"/>
    </source>
</evidence>
<organism evidence="2 3">
    <name type="scientific">Striga hermonthica</name>
    <name type="common">Purple witchweed</name>
    <name type="synonym">Buchnera hermonthica</name>
    <dbReference type="NCBI Taxonomy" id="68872"/>
    <lineage>
        <taxon>Eukaryota</taxon>
        <taxon>Viridiplantae</taxon>
        <taxon>Streptophyta</taxon>
        <taxon>Embryophyta</taxon>
        <taxon>Tracheophyta</taxon>
        <taxon>Spermatophyta</taxon>
        <taxon>Magnoliopsida</taxon>
        <taxon>eudicotyledons</taxon>
        <taxon>Gunneridae</taxon>
        <taxon>Pentapetalae</taxon>
        <taxon>asterids</taxon>
        <taxon>lamiids</taxon>
        <taxon>Lamiales</taxon>
        <taxon>Orobanchaceae</taxon>
        <taxon>Buchnereae</taxon>
        <taxon>Striga</taxon>
    </lineage>
</organism>
<dbReference type="OrthoDB" id="847636at2759"/>
<evidence type="ECO:0000313" key="2">
    <source>
        <dbReference type="EMBL" id="CAA0842362.1"/>
    </source>
</evidence>
<dbReference type="EMBL" id="CACSLK010034598">
    <property type="protein sequence ID" value="CAA0842362.1"/>
    <property type="molecule type" value="Genomic_DNA"/>
</dbReference>
<accession>A0A9N7RS49</accession>
<dbReference type="PANTHER" id="PTHR34355">
    <property type="entry name" value="JOSEPHIN-LIKE PROTEIN"/>
    <property type="match status" value="1"/>
</dbReference>
<reference evidence="2" key="1">
    <citation type="submission" date="2019-12" db="EMBL/GenBank/DDBJ databases">
        <authorList>
            <person name="Scholes J."/>
        </authorList>
    </citation>
    <scope>NUCLEOTIDE SEQUENCE</scope>
</reference>
<sequence length="115" mass="12736">MSGTIDFHGQSSKGNKKGENEHRKGTCTKNCDFGAMKYMKRVWRKVMGAIAPMATTDPTNAPKPRHRHHNNANLNKEKAKTSVTPVDSQRAEAIHDCIDFINSSSSLPRSNSVAR</sequence>
<evidence type="ECO:0000256" key="1">
    <source>
        <dbReference type="SAM" id="MobiDB-lite"/>
    </source>
</evidence>
<dbReference type="Proteomes" id="UP001153555">
    <property type="component" value="Unassembled WGS sequence"/>
</dbReference>
<feature type="region of interest" description="Disordered" evidence="1">
    <location>
        <begin position="53"/>
        <end position="88"/>
    </location>
</feature>
<dbReference type="AlphaFoldDB" id="A0A9N7RS49"/>
<feature type="compositionally biased region" description="Polar residues" evidence="1">
    <location>
        <begin position="1"/>
        <end position="13"/>
    </location>
</feature>